<dbReference type="EMBL" id="LS483447">
    <property type="protein sequence ID" value="SQH73742.1"/>
    <property type="molecule type" value="Genomic_DNA"/>
</dbReference>
<dbReference type="OrthoDB" id="9764015at2"/>
<organism evidence="2 4">
    <name type="scientific">Porphyromonas crevioricanis</name>
    <dbReference type="NCBI Taxonomy" id="393921"/>
    <lineage>
        <taxon>Bacteria</taxon>
        <taxon>Pseudomonadati</taxon>
        <taxon>Bacteroidota</taxon>
        <taxon>Bacteroidia</taxon>
        <taxon>Bacteroidales</taxon>
        <taxon>Porphyromonadaceae</taxon>
        <taxon>Porphyromonas</taxon>
    </lineage>
</organism>
<dbReference type="CDD" id="cd03408">
    <property type="entry name" value="SPFH_like_u1"/>
    <property type="match status" value="1"/>
</dbReference>
<dbReference type="PANTHER" id="PTHR37826">
    <property type="entry name" value="FLOTILLIN BAND_7_5 DOMAIN PROTEIN"/>
    <property type="match status" value="1"/>
</dbReference>
<keyword evidence="5" id="KW-1185">Reference proteome</keyword>
<evidence type="ECO:0000313" key="3">
    <source>
        <dbReference type="EMBL" id="SQH73742.1"/>
    </source>
</evidence>
<dbReference type="Pfam" id="PF13421">
    <property type="entry name" value="Band_7_1"/>
    <property type="match status" value="1"/>
</dbReference>
<dbReference type="PANTHER" id="PTHR37826:SF2">
    <property type="entry name" value="ZINC-RIBBON DOMAIN-CONTAINING PROTEIN"/>
    <property type="match status" value="1"/>
</dbReference>
<reference evidence="3 5" key="2">
    <citation type="submission" date="2018-06" db="EMBL/GenBank/DDBJ databases">
        <authorList>
            <consortium name="Pathogen Informatics"/>
            <person name="Doyle S."/>
        </authorList>
    </citation>
    <scope>NUCLEOTIDE SEQUENCE [LARGE SCALE GENOMIC DNA]</scope>
    <source>
        <strain evidence="3 5">NCTC12858</strain>
    </source>
</reference>
<dbReference type="eggNOG" id="COG4260">
    <property type="taxonomic scope" value="Bacteria"/>
</dbReference>
<accession>A0A0A2FJZ3</accession>
<dbReference type="Proteomes" id="UP000249300">
    <property type="component" value="Chromosome 1"/>
</dbReference>
<evidence type="ECO:0000259" key="1">
    <source>
        <dbReference type="Pfam" id="PF13421"/>
    </source>
</evidence>
<feature type="domain" description="SPFH" evidence="1">
    <location>
        <begin position="26"/>
        <end position="232"/>
    </location>
</feature>
<sequence length="332" mass="37625">MSLLNIFNNQLSKVIQWAGEPGILWYKFPHKRDEIINASKLIVAPGQGCVLVYEGQIADIIEEDGIFNLETDNHPFITTLSKLRQNFESEHKLAIYFYRRAQVLNQSWGTASPIKFVDREYKIPVELGLNGNFSYRISNPKFFFTEIIGTRDGVPTEEISETITERILQLIASVIHEKKYSFIEIDGHIHDMSLEVAAKINEEYTQLGLQLTDFRVEGTQFDEQTQERISRVADVSADVKAAEQAGLSYVELEKLRALRDAARNEGGLAGAGLQLGVGMEIGKKFNEQTDSHLSAPNTTTDEKLRKLKLLLDEDIISQADYEAKKQEILSKW</sequence>
<dbReference type="SUPFAM" id="SSF117892">
    <property type="entry name" value="Band 7/SPFH domain"/>
    <property type="match status" value="1"/>
</dbReference>
<dbReference type="KEGG" id="pcre:NCTC12858_01609"/>
<dbReference type="InterPro" id="IPR036013">
    <property type="entry name" value="Band_7/SPFH_dom_sf"/>
</dbReference>
<protein>
    <submittedName>
        <fullName evidence="2">Membrane protein</fullName>
    </submittedName>
    <submittedName>
        <fullName evidence="3">Virion core protein (Lumpy skin disease virus)</fullName>
    </submittedName>
</protein>
<dbReference type="Proteomes" id="UP000030136">
    <property type="component" value="Unassembled WGS sequence"/>
</dbReference>
<dbReference type="RefSeq" id="WP_023936981.1">
    <property type="nucleotide sequence ID" value="NZ_FUXH01000013.1"/>
</dbReference>
<evidence type="ECO:0000313" key="5">
    <source>
        <dbReference type="Proteomes" id="UP000249300"/>
    </source>
</evidence>
<dbReference type="InterPro" id="IPR033880">
    <property type="entry name" value="SPFH_YdjI"/>
</dbReference>
<proteinExistence type="predicted"/>
<name>A0A0A2FJZ3_9PORP</name>
<evidence type="ECO:0000313" key="2">
    <source>
        <dbReference type="EMBL" id="KGN93184.1"/>
    </source>
</evidence>
<reference evidence="2 4" key="1">
    <citation type="submission" date="2014-08" db="EMBL/GenBank/DDBJ databases">
        <title>Porphyromonas crevioricanis strain:COT-253_OH1447 Genome sequencing.</title>
        <authorList>
            <person name="Wallis C."/>
            <person name="Deusch O."/>
            <person name="O'Flynn C."/>
            <person name="Davis I."/>
            <person name="Jospin G."/>
            <person name="Darling A.E."/>
            <person name="Coil D.A."/>
            <person name="Alexiev A."/>
            <person name="Horsfall A."/>
            <person name="Kirkwood N."/>
            <person name="Harris S."/>
            <person name="Eisen J.A."/>
        </authorList>
    </citation>
    <scope>NUCLEOTIDE SEQUENCE [LARGE SCALE GENOMIC DNA]</scope>
    <source>
        <strain evidence="4">COT-253 OH1447</strain>
        <strain evidence="2">COT-253_OH1447</strain>
    </source>
</reference>
<dbReference type="STRING" id="393921.HQ45_08055"/>
<gene>
    <name evidence="2" type="ORF">HQ38_09285</name>
    <name evidence="3" type="ORF">NCTC12858_01609</name>
</gene>
<evidence type="ECO:0000313" key="4">
    <source>
        <dbReference type="Proteomes" id="UP000030136"/>
    </source>
</evidence>
<dbReference type="AlphaFoldDB" id="A0A0A2FJZ3"/>
<dbReference type="EMBL" id="JQJC01000028">
    <property type="protein sequence ID" value="KGN93184.1"/>
    <property type="molecule type" value="Genomic_DNA"/>
</dbReference>